<dbReference type="GeneID" id="36332372"/>
<dbReference type="InterPro" id="IPR035396">
    <property type="entry name" value="Bac_rhamnosid6H"/>
</dbReference>
<dbReference type="AlphaFoldDB" id="A0A1X6MK25"/>
<dbReference type="InterPro" id="IPR012341">
    <property type="entry name" value="6hp_glycosidase-like_sf"/>
</dbReference>
<evidence type="ECO:0000313" key="4">
    <source>
        <dbReference type="EMBL" id="OSX56606.1"/>
    </source>
</evidence>
<evidence type="ECO:0000259" key="3">
    <source>
        <dbReference type="Pfam" id="PF17390"/>
    </source>
</evidence>
<accession>A0A1X6MK25</accession>
<dbReference type="InterPro" id="IPR008928">
    <property type="entry name" value="6-hairpin_glycosidase_sf"/>
</dbReference>
<name>A0A1X6MK25_9APHY</name>
<dbReference type="Gene3D" id="2.60.420.10">
    <property type="entry name" value="Maltose phosphorylase, domain 3"/>
    <property type="match status" value="1"/>
</dbReference>
<dbReference type="RefSeq" id="XP_024333400.1">
    <property type="nucleotide sequence ID" value="XM_024487423.1"/>
</dbReference>
<keyword evidence="5" id="KW-1185">Reference proteome</keyword>
<keyword evidence="4" id="KW-0378">Hydrolase</keyword>
<dbReference type="PANTHER" id="PTHR34987">
    <property type="entry name" value="C, PUTATIVE (AFU_ORTHOLOGUE AFUA_3G02880)-RELATED"/>
    <property type="match status" value="1"/>
</dbReference>
<evidence type="ECO:0000256" key="1">
    <source>
        <dbReference type="SAM" id="SignalP"/>
    </source>
</evidence>
<gene>
    <name evidence="4" type="ORF">POSPLADRAFT_1159423</name>
</gene>
<protein>
    <submittedName>
        <fullName evidence="4">Glycoside hydrolase family 78 protein</fullName>
    </submittedName>
</protein>
<keyword evidence="1" id="KW-0732">Signal</keyword>
<dbReference type="OrthoDB" id="10036721at2759"/>
<dbReference type="Pfam" id="PF17389">
    <property type="entry name" value="Bac_rhamnosid6H"/>
    <property type="match status" value="1"/>
</dbReference>
<feature type="chain" id="PRO_5012869131" evidence="1">
    <location>
        <begin position="18"/>
        <end position="663"/>
    </location>
</feature>
<proteinExistence type="predicted"/>
<organism evidence="4 5">
    <name type="scientific">Postia placenta MAD-698-R-SB12</name>
    <dbReference type="NCBI Taxonomy" id="670580"/>
    <lineage>
        <taxon>Eukaryota</taxon>
        <taxon>Fungi</taxon>
        <taxon>Dikarya</taxon>
        <taxon>Basidiomycota</taxon>
        <taxon>Agaricomycotina</taxon>
        <taxon>Agaricomycetes</taxon>
        <taxon>Polyporales</taxon>
        <taxon>Adustoporiaceae</taxon>
        <taxon>Rhodonia</taxon>
    </lineage>
</organism>
<reference evidence="4 5" key="1">
    <citation type="submission" date="2017-04" db="EMBL/GenBank/DDBJ databases">
        <title>Genome Sequence of the Model Brown-Rot Fungus Postia placenta SB12.</title>
        <authorList>
            <consortium name="DOE Joint Genome Institute"/>
            <person name="Gaskell J."/>
            <person name="Kersten P."/>
            <person name="Larrondo L.F."/>
            <person name="Canessa P."/>
            <person name="Martinez D."/>
            <person name="Hibbett D."/>
            <person name="Schmoll M."/>
            <person name="Kubicek C.P."/>
            <person name="Martinez A.T."/>
            <person name="Yadav J."/>
            <person name="Master E."/>
            <person name="Magnuson J.K."/>
            <person name="James T."/>
            <person name="Yaver D."/>
            <person name="Berka R."/>
            <person name="Labutti K."/>
            <person name="Lipzen A."/>
            <person name="Aerts A."/>
            <person name="Barry K."/>
            <person name="Henrissat B."/>
            <person name="Blanchette R."/>
            <person name="Grigoriev I."/>
            <person name="Cullen D."/>
        </authorList>
    </citation>
    <scope>NUCLEOTIDE SEQUENCE [LARGE SCALE GENOMIC DNA]</scope>
    <source>
        <strain evidence="4 5">MAD-698-R-SB12</strain>
    </source>
</reference>
<evidence type="ECO:0000259" key="2">
    <source>
        <dbReference type="Pfam" id="PF17389"/>
    </source>
</evidence>
<dbReference type="InterPro" id="IPR035398">
    <property type="entry name" value="Bac_rhamnosid_C"/>
</dbReference>
<dbReference type="SUPFAM" id="SSF48208">
    <property type="entry name" value="Six-hairpin glycosidases"/>
    <property type="match status" value="1"/>
</dbReference>
<dbReference type="STRING" id="670580.A0A1X6MK25"/>
<feature type="domain" description="Alpha-L-rhamnosidase six-hairpin glycosidase" evidence="2">
    <location>
        <begin position="241"/>
        <end position="462"/>
    </location>
</feature>
<evidence type="ECO:0000313" key="5">
    <source>
        <dbReference type="Proteomes" id="UP000194127"/>
    </source>
</evidence>
<sequence length="663" mass="71708">MPFNVVYVLLLVNVAIGVAPDGPWVDFNLSPESKTIYPSGLKGVYGAVSNAHNLIDGGDATFSAKDSYFTLDFGQEVGGLISLNVDTASPESRIALSFTESPLYISPTTSDDSAVQCANMSYDGVLALPIPLTTGYWTMSADRLRGGFRYLTIVSGADSPVTISNVSCSITFMPHWQDLRDYAGYFYALDPYSSDEDFLTKIWYSGAYTVQTVTIAVDTGRKDPPVPGWENNATAGIASPIIVDGAKRGRAVWSADLGLAVSTQFVSTNDLIPTRNAIATLFSEQNPETGQLPYSGPPLSEEGSDTYQAWTLIGTYNYHLYSGDTAWLQETWANYTKALQYLEDKVDSTGLLYVTATGDWGRLWQGGYNSEANAILYKASTRRPVFKASTIMNDTALAAAYAANASSLKTRFNEGFWSPTEGMYRDNLTSKLYPQDANSLAVLFNLTIFAEQASSVSAGLTRYWNEVGAVSPELPDNVAPFIGAMELQAHFASGNDARAMDLLRVQWGYMLYTPISVQSTLLEGYTSNGSLYYRSYDGYDYDASFISHSHGWSTGPTSALTFYVLGLTVTSPQGQTWSVAPHTSGLPAAQGGFETPLGWFGVMWTSTTGNFSISIATPEGTTGEVQLPFNGTVSVDGNVLAHNTWEIITLAGGNHTLVVQTSK</sequence>
<feature type="signal peptide" evidence="1">
    <location>
        <begin position="1"/>
        <end position="17"/>
    </location>
</feature>
<dbReference type="Proteomes" id="UP000194127">
    <property type="component" value="Unassembled WGS sequence"/>
</dbReference>
<dbReference type="GO" id="GO:0016787">
    <property type="term" value="F:hydrolase activity"/>
    <property type="evidence" value="ECO:0007669"/>
    <property type="project" value="UniProtKB-KW"/>
</dbReference>
<dbReference type="EMBL" id="KZ110612">
    <property type="protein sequence ID" value="OSX56606.1"/>
    <property type="molecule type" value="Genomic_DNA"/>
</dbReference>
<dbReference type="Pfam" id="PF17390">
    <property type="entry name" value="Bac_rhamnosid_C"/>
    <property type="match status" value="1"/>
</dbReference>
<dbReference type="PANTHER" id="PTHR34987:SF6">
    <property type="entry name" value="ALPHA-L-RHAMNOSIDASE SIX-HAIRPIN GLYCOSIDASE DOMAIN-CONTAINING PROTEIN"/>
    <property type="match status" value="1"/>
</dbReference>
<feature type="domain" description="Alpha-L-rhamnosidase C-terminal" evidence="3">
    <location>
        <begin position="575"/>
        <end position="632"/>
    </location>
</feature>
<dbReference type="GO" id="GO:0005975">
    <property type="term" value="P:carbohydrate metabolic process"/>
    <property type="evidence" value="ECO:0007669"/>
    <property type="project" value="InterPro"/>
</dbReference>
<dbReference type="Gene3D" id="1.50.10.10">
    <property type="match status" value="1"/>
</dbReference>